<feature type="transmembrane region" description="Helical" evidence="1">
    <location>
        <begin position="74"/>
        <end position="94"/>
    </location>
</feature>
<dbReference type="EMBL" id="CP139781">
    <property type="protein sequence ID" value="WRQ87135.1"/>
    <property type="molecule type" value="Genomic_DNA"/>
</dbReference>
<keyword evidence="3" id="KW-1185">Reference proteome</keyword>
<dbReference type="RefSeq" id="WP_221029452.1">
    <property type="nucleotide sequence ID" value="NZ_CP139781.1"/>
</dbReference>
<organism evidence="2 3">
    <name type="scientific">Actomonas aquatica</name>
    <dbReference type="NCBI Taxonomy" id="2866162"/>
    <lineage>
        <taxon>Bacteria</taxon>
        <taxon>Pseudomonadati</taxon>
        <taxon>Verrucomicrobiota</taxon>
        <taxon>Opitutia</taxon>
        <taxon>Opitutales</taxon>
        <taxon>Opitutaceae</taxon>
        <taxon>Actomonas</taxon>
    </lineage>
</organism>
<evidence type="ECO:0000313" key="3">
    <source>
        <dbReference type="Proteomes" id="UP000738431"/>
    </source>
</evidence>
<evidence type="ECO:0000256" key="1">
    <source>
        <dbReference type="SAM" id="Phobius"/>
    </source>
</evidence>
<name>A0ABZ1C9Z2_9BACT</name>
<sequence>MKPKCPSCRAEIATADINVASDVALCRKCGRITPASDLLDDVFDPAAVKDPPKGAWLQPTMDGVSMGATTRSPIAFFLVPFMLVWSGGSLGGIYGTQIMKGEFNLMMSLFGLPFLAGSIFFWGLTLMAICGKVEVTINRKLGRVFVGVGRIGWKRNFNLADITGVSEEVSHHRSRRGGTNTTRKIVLEGPQPIHFGSGLSEARRHFLIHALRAAKA</sequence>
<keyword evidence="1" id="KW-1133">Transmembrane helix</keyword>
<evidence type="ECO:0000313" key="2">
    <source>
        <dbReference type="EMBL" id="WRQ87135.1"/>
    </source>
</evidence>
<feature type="transmembrane region" description="Helical" evidence="1">
    <location>
        <begin position="106"/>
        <end position="130"/>
    </location>
</feature>
<keyword evidence="1" id="KW-0472">Membrane</keyword>
<evidence type="ECO:0008006" key="4">
    <source>
        <dbReference type="Google" id="ProtNLM"/>
    </source>
</evidence>
<gene>
    <name evidence="2" type="ORF">K1X11_020170</name>
</gene>
<proteinExistence type="predicted"/>
<reference evidence="2 3" key="1">
    <citation type="submission" date="2023-12" db="EMBL/GenBank/DDBJ databases">
        <title>Description of an unclassified Opitutus bacterium of Verrucomicrobiota.</title>
        <authorList>
            <person name="Zhang D.-F."/>
        </authorList>
    </citation>
    <scope>NUCLEOTIDE SEQUENCE [LARGE SCALE GENOMIC DNA]</scope>
    <source>
        <strain evidence="2 3">WL0086</strain>
    </source>
</reference>
<dbReference type="Proteomes" id="UP000738431">
    <property type="component" value="Chromosome"/>
</dbReference>
<protein>
    <recommendedName>
        <fullName evidence="4">DUF304 domain-containing protein</fullName>
    </recommendedName>
</protein>
<keyword evidence="1" id="KW-0812">Transmembrane</keyword>
<accession>A0ABZ1C9Z2</accession>